<protein>
    <submittedName>
        <fullName evidence="1">Uncharacterized protein</fullName>
    </submittedName>
</protein>
<dbReference type="Proteomes" id="UP001140091">
    <property type="component" value="Unassembled WGS sequence"/>
</dbReference>
<name>A0A9W8J0P2_9AGAR</name>
<evidence type="ECO:0000313" key="2">
    <source>
        <dbReference type="Proteomes" id="UP001140091"/>
    </source>
</evidence>
<gene>
    <name evidence="1" type="ORF">H1R20_g10732</name>
</gene>
<feature type="non-terminal residue" evidence="1">
    <location>
        <position position="157"/>
    </location>
</feature>
<reference evidence="1" key="1">
    <citation type="submission" date="2022-06" db="EMBL/GenBank/DDBJ databases">
        <title>Genome Sequence of Candolleomyces eurysporus.</title>
        <authorList>
            <person name="Buettner E."/>
        </authorList>
    </citation>
    <scope>NUCLEOTIDE SEQUENCE</scope>
    <source>
        <strain evidence="1">VTCC 930004</strain>
    </source>
</reference>
<comment type="caution">
    <text evidence="1">The sequence shown here is derived from an EMBL/GenBank/DDBJ whole genome shotgun (WGS) entry which is preliminary data.</text>
</comment>
<evidence type="ECO:0000313" key="1">
    <source>
        <dbReference type="EMBL" id="KAJ2926371.1"/>
    </source>
</evidence>
<keyword evidence="2" id="KW-1185">Reference proteome</keyword>
<dbReference type="AlphaFoldDB" id="A0A9W8J0P2"/>
<accession>A0A9W8J0P2</accession>
<dbReference type="EMBL" id="JANBPK010001064">
    <property type="protein sequence ID" value="KAJ2926371.1"/>
    <property type="molecule type" value="Genomic_DNA"/>
</dbReference>
<sequence length="157" mass="18451">MSRNLCPPSEFEFSVVSFRLWLCRAEVIDLYKIGDHMNNVPRFVRAELSRIAKSLDPAGRDGKWSEEQKLVGRSGGHMLYAATVIRHIDNPYDDDHESSPDIEHYTLFFSPYELYRQIVRSCPPKNRPHMMQMLWRLTGPTTWKIFVMRLSAFWIVC</sequence>
<organism evidence="1 2">
    <name type="scientific">Candolleomyces eurysporus</name>
    <dbReference type="NCBI Taxonomy" id="2828524"/>
    <lineage>
        <taxon>Eukaryota</taxon>
        <taxon>Fungi</taxon>
        <taxon>Dikarya</taxon>
        <taxon>Basidiomycota</taxon>
        <taxon>Agaricomycotina</taxon>
        <taxon>Agaricomycetes</taxon>
        <taxon>Agaricomycetidae</taxon>
        <taxon>Agaricales</taxon>
        <taxon>Agaricineae</taxon>
        <taxon>Psathyrellaceae</taxon>
        <taxon>Candolleomyces</taxon>
    </lineage>
</organism>
<proteinExistence type="predicted"/>